<keyword evidence="1" id="KW-0489">Methyltransferase</keyword>
<proteinExistence type="predicted"/>
<protein>
    <submittedName>
        <fullName evidence="1">Methyltransferase type 11</fullName>
    </submittedName>
</protein>
<dbReference type="Proteomes" id="UP000245423">
    <property type="component" value="Chromosome 1"/>
</dbReference>
<dbReference type="InterPro" id="IPR029063">
    <property type="entry name" value="SAM-dependent_MTases_sf"/>
</dbReference>
<evidence type="ECO:0000313" key="2">
    <source>
        <dbReference type="Proteomes" id="UP000245423"/>
    </source>
</evidence>
<dbReference type="AlphaFoldDB" id="A0A1M4PJQ3"/>
<dbReference type="EMBL" id="LT669839">
    <property type="protein sequence ID" value="SHD75663.1"/>
    <property type="molecule type" value="Genomic_DNA"/>
</dbReference>
<organism evidence="1 2">
    <name type="scientific">[Clostridium] ultunense Esp</name>
    <dbReference type="NCBI Taxonomy" id="1288971"/>
    <lineage>
        <taxon>Bacteria</taxon>
        <taxon>Bacillati</taxon>
        <taxon>Bacillota</taxon>
        <taxon>Tissierellia</taxon>
        <taxon>Tissierellales</taxon>
        <taxon>Tepidimicrobiaceae</taxon>
        <taxon>Schnuerera</taxon>
    </lineage>
</organism>
<keyword evidence="2" id="KW-1185">Reference proteome</keyword>
<gene>
    <name evidence="1" type="ORF">CUESP1_0268</name>
</gene>
<dbReference type="GO" id="GO:0032259">
    <property type="term" value="P:methylation"/>
    <property type="evidence" value="ECO:0007669"/>
    <property type="project" value="UniProtKB-KW"/>
</dbReference>
<dbReference type="Gene3D" id="3.40.50.150">
    <property type="entry name" value="Vaccinia Virus protein VP39"/>
    <property type="match status" value="1"/>
</dbReference>
<dbReference type="SUPFAM" id="SSF53335">
    <property type="entry name" value="S-adenosyl-L-methionine-dependent methyltransferases"/>
    <property type="match status" value="1"/>
</dbReference>
<sequence>MDNLDFQEKSFDVIWSEGAIYNIGFEKGLLEWKKYLKDNGYIVVSEISWLTDNRPKEIEEYWANAYPEIDTIDTKLSIIEKCGYDLISHSVLPESCWMDHYYRPMLLRTNHFLKKYKYEEKAKEFIKMGMDEIEIYEKYKEYYSYVFYIAKKV</sequence>
<dbReference type="GO" id="GO:0008168">
    <property type="term" value="F:methyltransferase activity"/>
    <property type="evidence" value="ECO:0007669"/>
    <property type="project" value="UniProtKB-KW"/>
</dbReference>
<name>A0A1M4PJQ3_9FIRM</name>
<evidence type="ECO:0000313" key="1">
    <source>
        <dbReference type="EMBL" id="SHD75663.1"/>
    </source>
</evidence>
<keyword evidence="1" id="KW-0808">Transferase</keyword>
<accession>A0A1M4PJQ3</accession>
<reference evidence="1 2" key="1">
    <citation type="submission" date="2016-11" db="EMBL/GenBank/DDBJ databases">
        <authorList>
            <person name="Manzoor S."/>
        </authorList>
    </citation>
    <scope>NUCLEOTIDE SEQUENCE [LARGE SCALE GENOMIC DNA]</scope>
    <source>
        <strain evidence="1">Clostridium ultunense strain Esp</strain>
    </source>
</reference>